<name>A0ABU6C3C5_9ACTN</name>
<reference evidence="1 2" key="1">
    <citation type="submission" date="2022-10" db="EMBL/GenBank/DDBJ databases">
        <authorList>
            <person name="Xie J."/>
            <person name="Shen N."/>
        </authorList>
    </citation>
    <scope>NUCLEOTIDE SEQUENCE [LARGE SCALE GENOMIC DNA]</scope>
    <source>
        <strain evidence="1 2">DSM 41681</strain>
    </source>
</reference>
<dbReference type="RefSeq" id="WP_324766005.1">
    <property type="nucleotide sequence ID" value="NZ_BAAATS010000002.1"/>
</dbReference>
<sequence length="53" mass="5470">MEYTDTAGFGSAVLNSSTGRVTIPPGATVAYARLFWGGNDGTYKLGRNQATAG</sequence>
<evidence type="ECO:0000313" key="2">
    <source>
        <dbReference type="Proteomes" id="UP001352223"/>
    </source>
</evidence>
<protein>
    <submittedName>
        <fullName evidence="1">Uncharacterized protein</fullName>
    </submittedName>
</protein>
<gene>
    <name evidence="1" type="ORF">OKJ48_01965</name>
</gene>
<organism evidence="1 2">
    <name type="scientific">Streptomyces kunmingensis</name>
    <dbReference type="NCBI Taxonomy" id="68225"/>
    <lineage>
        <taxon>Bacteria</taxon>
        <taxon>Bacillati</taxon>
        <taxon>Actinomycetota</taxon>
        <taxon>Actinomycetes</taxon>
        <taxon>Kitasatosporales</taxon>
        <taxon>Streptomycetaceae</taxon>
        <taxon>Streptomyces</taxon>
    </lineage>
</organism>
<accession>A0ABU6C3C5</accession>
<dbReference type="EMBL" id="JAOZYB010000002">
    <property type="protein sequence ID" value="MEB3959029.1"/>
    <property type="molecule type" value="Genomic_DNA"/>
</dbReference>
<keyword evidence="2" id="KW-1185">Reference proteome</keyword>
<evidence type="ECO:0000313" key="1">
    <source>
        <dbReference type="EMBL" id="MEB3959029.1"/>
    </source>
</evidence>
<proteinExistence type="predicted"/>
<dbReference type="Proteomes" id="UP001352223">
    <property type="component" value="Unassembled WGS sequence"/>
</dbReference>
<comment type="caution">
    <text evidence="1">The sequence shown here is derived from an EMBL/GenBank/DDBJ whole genome shotgun (WGS) entry which is preliminary data.</text>
</comment>